<feature type="domain" description="Reverse transcriptase" evidence="1">
    <location>
        <begin position="1"/>
        <end position="110"/>
    </location>
</feature>
<dbReference type="EMBL" id="CAJVPS010034942">
    <property type="protein sequence ID" value="CAG8740397.1"/>
    <property type="molecule type" value="Genomic_DNA"/>
</dbReference>
<dbReference type="SUPFAM" id="SSF56672">
    <property type="entry name" value="DNA/RNA polymerases"/>
    <property type="match status" value="1"/>
</dbReference>
<dbReference type="PANTHER" id="PTHR31635">
    <property type="entry name" value="REVERSE TRANSCRIPTASE DOMAIN-CONTAINING PROTEIN-RELATED"/>
    <property type="match status" value="1"/>
</dbReference>
<dbReference type="Proteomes" id="UP000789508">
    <property type="component" value="Unassembled WGS sequence"/>
</dbReference>
<keyword evidence="3" id="KW-1185">Reference proteome</keyword>
<comment type="caution">
    <text evidence="2">The sequence shown here is derived from an EMBL/GenBank/DDBJ whole genome shotgun (WGS) entry which is preliminary data.</text>
</comment>
<evidence type="ECO:0000313" key="3">
    <source>
        <dbReference type="Proteomes" id="UP000789508"/>
    </source>
</evidence>
<dbReference type="PROSITE" id="PS50878">
    <property type="entry name" value="RT_POL"/>
    <property type="match status" value="1"/>
</dbReference>
<dbReference type="Pfam" id="PF00078">
    <property type="entry name" value="RVT_1"/>
    <property type="match status" value="1"/>
</dbReference>
<dbReference type="PANTHER" id="PTHR31635:SF196">
    <property type="entry name" value="REVERSE TRANSCRIPTASE DOMAIN-CONTAINING PROTEIN-RELATED"/>
    <property type="match status" value="1"/>
</dbReference>
<name>A0A9N9NKT9_9GLOM</name>
<accession>A0A9N9NKT9</accession>
<dbReference type="InterPro" id="IPR043502">
    <property type="entry name" value="DNA/RNA_pol_sf"/>
</dbReference>
<dbReference type="AlphaFoldDB" id="A0A9N9NKT9"/>
<feature type="non-terminal residue" evidence="2">
    <location>
        <position position="110"/>
    </location>
</feature>
<protein>
    <submittedName>
        <fullName evidence="2">14212_t:CDS:1</fullName>
    </submittedName>
</protein>
<sequence>MNFDPKFTRIVNTLFSTQQAHITASGKISEPFKVERGVRQGDPLSPLLYIIAFNSLLVALQQNIQGININNYVFKLAAYADDLTVRFSSTTDWDSFTNTINKYEKASNAK</sequence>
<organism evidence="2 3">
    <name type="scientific">Ambispora leptoticha</name>
    <dbReference type="NCBI Taxonomy" id="144679"/>
    <lineage>
        <taxon>Eukaryota</taxon>
        <taxon>Fungi</taxon>
        <taxon>Fungi incertae sedis</taxon>
        <taxon>Mucoromycota</taxon>
        <taxon>Glomeromycotina</taxon>
        <taxon>Glomeromycetes</taxon>
        <taxon>Archaeosporales</taxon>
        <taxon>Ambisporaceae</taxon>
        <taxon>Ambispora</taxon>
    </lineage>
</organism>
<evidence type="ECO:0000313" key="2">
    <source>
        <dbReference type="EMBL" id="CAG8740397.1"/>
    </source>
</evidence>
<dbReference type="OrthoDB" id="2272737at2759"/>
<reference evidence="2" key="1">
    <citation type="submission" date="2021-06" db="EMBL/GenBank/DDBJ databases">
        <authorList>
            <person name="Kallberg Y."/>
            <person name="Tangrot J."/>
            <person name="Rosling A."/>
        </authorList>
    </citation>
    <scope>NUCLEOTIDE SEQUENCE</scope>
    <source>
        <strain evidence="2">FL130A</strain>
    </source>
</reference>
<gene>
    <name evidence="2" type="ORF">ALEPTO_LOCUS12943</name>
</gene>
<proteinExistence type="predicted"/>
<dbReference type="InterPro" id="IPR000477">
    <property type="entry name" value="RT_dom"/>
</dbReference>
<evidence type="ECO:0000259" key="1">
    <source>
        <dbReference type="PROSITE" id="PS50878"/>
    </source>
</evidence>